<dbReference type="InterPro" id="IPR036282">
    <property type="entry name" value="Glutathione-S-Trfase_C_sf"/>
</dbReference>
<dbReference type="GO" id="GO:0004301">
    <property type="term" value="F:epoxide hydrolase activity"/>
    <property type="evidence" value="ECO:0007669"/>
    <property type="project" value="TreeGrafter"/>
</dbReference>
<feature type="domain" description="GST N-terminal" evidence="2">
    <location>
        <begin position="278"/>
        <end position="365"/>
    </location>
</feature>
<dbReference type="PANTHER" id="PTHR42977:SF3">
    <property type="entry name" value="AB HYDROLASE-1 DOMAIN-CONTAINING PROTEIN"/>
    <property type="match status" value="1"/>
</dbReference>
<dbReference type="Pfam" id="PF00561">
    <property type="entry name" value="Abhydrolase_1"/>
    <property type="match status" value="1"/>
</dbReference>
<sequence>MANITSAIIPAVKHLAVGDYNVFYREAGPANAPTILLLHGFPTSSFMFRHLIPILAVSYHVIALDYPGFGFTTVPSKFPHTFDNIATVTEKFLEALHISKYALYIFDYGAPVGLKLAVRNPKSVTAIISQNGNAYNEGLGPFWDPVKKYWASGSKSDREALEGVLSFNTTEGQYTGGTTDVAALEPESWWLDWTLMANRPGNDDYQLDLFYEYRNNVKQYPEFQEYFRKSQVPLLAVWGEKDTIFIPPGANAFKRDLPKAEIHLLDAGHFTLISNLDQMFTIYSSVQSQWVGVMLLALEEKGLKADVDYDVKEITLSTGDNFAPEYIAINPNGTVPSLAAPSLSKPLIESADILRWIDSRGTKTLVPENEKRSKEILELMHSPSMTTNLILFQARDPAEMEAKKNSGWNGFLEGRQARLEKELAAQPEHPFYVSKTAENLGITSLYRAKVGPEHEGLYHMTDEMYRTMAAGLDKLESLIALPFAAGSRVSEADYNTVPWLAHAMMGADTPVTAIQDFGPLERLIQKTVPDFKIGPKTKQWWSNVAKTEAFKKVYPVLH</sequence>
<name>A0A9P8HD60_9HYPO</name>
<evidence type="ECO:0000256" key="1">
    <source>
        <dbReference type="ARBA" id="ARBA00022801"/>
    </source>
</evidence>
<dbReference type="PROSITE" id="PS50404">
    <property type="entry name" value="GST_NTER"/>
    <property type="match status" value="1"/>
</dbReference>
<dbReference type="Gene3D" id="3.40.50.1820">
    <property type="entry name" value="alpha/beta hydrolase"/>
    <property type="match status" value="1"/>
</dbReference>
<reference evidence="3 4" key="1">
    <citation type="submission" date="2021-08" db="EMBL/GenBank/DDBJ databases">
        <title>The highly contiguous genome resource for Trichoderma semiorbis FJ059, a fungal antagonistic to plant pathogens.</title>
        <authorList>
            <person name="Liu T."/>
        </authorList>
    </citation>
    <scope>NUCLEOTIDE SEQUENCE [LARGE SCALE GENOMIC DNA]</scope>
    <source>
        <strain evidence="3 4">FJ059</strain>
    </source>
</reference>
<dbReference type="Pfam" id="PF13409">
    <property type="entry name" value="GST_N_2"/>
    <property type="match status" value="1"/>
</dbReference>
<dbReference type="Proteomes" id="UP000826573">
    <property type="component" value="Unassembled WGS sequence"/>
</dbReference>
<keyword evidence="1" id="KW-0378">Hydrolase</keyword>
<protein>
    <recommendedName>
        <fullName evidence="2">GST N-terminal domain-containing protein</fullName>
    </recommendedName>
</protein>
<dbReference type="InterPro" id="IPR051340">
    <property type="entry name" value="Haloalkane_dehalogenase"/>
</dbReference>
<organism evidence="3 4">
    <name type="scientific">Trichoderma semiorbis</name>
    <dbReference type="NCBI Taxonomy" id="1491008"/>
    <lineage>
        <taxon>Eukaryota</taxon>
        <taxon>Fungi</taxon>
        <taxon>Dikarya</taxon>
        <taxon>Ascomycota</taxon>
        <taxon>Pezizomycotina</taxon>
        <taxon>Sordariomycetes</taxon>
        <taxon>Hypocreomycetidae</taxon>
        <taxon>Hypocreales</taxon>
        <taxon>Hypocreaceae</taxon>
        <taxon>Trichoderma</taxon>
    </lineage>
</organism>
<keyword evidence="4" id="KW-1185">Reference proteome</keyword>
<proteinExistence type="predicted"/>
<dbReference type="InterPro" id="IPR000639">
    <property type="entry name" value="Epox_hydrolase-like"/>
</dbReference>
<dbReference type="InterPro" id="IPR004045">
    <property type="entry name" value="Glutathione_S-Trfase_N"/>
</dbReference>
<dbReference type="InterPro" id="IPR036249">
    <property type="entry name" value="Thioredoxin-like_sf"/>
</dbReference>
<dbReference type="EMBL" id="JAIMJC010000007">
    <property type="protein sequence ID" value="KAH0522899.1"/>
    <property type="molecule type" value="Genomic_DNA"/>
</dbReference>
<dbReference type="PANTHER" id="PTHR42977">
    <property type="entry name" value="HYDROLASE-RELATED"/>
    <property type="match status" value="1"/>
</dbReference>
<dbReference type="Gene3D" id="3.40.30.10">
    <property type="entry name" value="Glutaredoxin"/>
    <property type="match status" value="1"/>
</dbReference>
<evidence type="ECO:0000313" key="4">
    <source>
        <dbReference type="Proteomes" id="UP000826573"/>
    </source>
</evidence>
<comment type="caution">
    <text evidence="3">The sequence shown here is derived from an EMBL/GenBank/DDBJ whole genome shotgun (WGS) entry which is preliminary data.</text>
</comment>
<accession>A0A9P8HD60</accession>
<dbReference type="SUPFAM" id="SSF53474">
    <property type="entry name" value="alpha/beta-Hydrolases"/>
    <property type="match status" value="1"/>
</dbReference>
<dbReference type="PRINTS" id="PR00412">
    <property type="entry name" value="EPOXHYDRLASE"/>
</dbReference>
<evidence type="ECO:0000313" key="3">
    <source>
        <dbReference type="EMBL" id="KAH0522899.1"/>
    </source>
</evidence>
<gene>
    <name evidence="3" type="ORF">TsFJ059_006681</name>
</gene>
<dbReference type="InterPro" id="IPR029058">
    <property type="entry name" value="AB_hydrolase_fold"/>
</dbReference>
<dbReference type="Gene3D" id="1.20.1050.10">
    <property type="match status" value="1"/>
</dbReference>
<dbReference type="SUPFAM" id="SSF52833">
    <property type="entry name" value="Thioredoxin-like"/>
    <property type="match status" value="1"/>
</dbReference>
<dbReference type="InterPro" id="IPR000073">
    <property type="entry name" value="AB_hydrolase_1"/>
</dbReference>
<dbReference type="AlphaFoldDB" id="A0A9P8HD60"/>
<dbReference type="SUPFAM" id="SSF47616">
    <property type="entry name" value="GST C-terminal domain-like"/>
    <property type="match status" value="1"/>
</dbReference>
<evidence type="ECO:0000259" key="2">
    <source>
        <dbReference type="PROSITE" id="PS50404"/>
    </source>
</evidence>